<evidence type="ECO:0000313" key="2">
    <source>
        <dbReference type="EMBL" id="OHA65009.1"/>
    </source>
</evidence>
<evidence type="ECO:0000256" key="1">
    <source>
        <dbReference type="SAM" id="Phobius"/>
    </source>
</evidence>
<sequence length="64" mass="7501">MKVVKNAVQWVCLGGVVAVSLAEYIGVYLLLFVWRADKRRTWSFFLAPRLDRMMKYPRPHGGFR</sequence>
<comment type="caution">
    <text evidence="2">The sequence shown here is derived from an EMBL/GenBank/DDBJ whole genome shotgun (WGS) entry which is preliminary data.</text>
</comment>
<keyword evidence="1" id="KW-0812">Transmembrane</keyword>
<keyword evidence="1" id="KW-1133">Transmembrane helix</keyword>
<proteinExistence type="predicted"/>
<accession>A0A1G2QXZ6</accession>
<reference evidence="2 3" key="1">
    <citation type="journal article" date="2016" name="Nat. Commun.">
        <title>Thousands of microbial genomes shed light on interconnected biogeochemical processes in an aquifer system.</title>
        <authorList>
            <person name="Anantharaman K."/>
            <person name="Brown C.T."/>
            <person name="Hug L.A."/>
            <person name="Sharon I."/>
            <person name="Castelle C.J."/>
            <person name="Probst A.J."/>
            <person name="Thomas B.C."/>
            <person name="Singh A."/>
            <person name="Wilkins M.J."/>
            <person name="Karaoz U."/>
            <person name="Brodie E.L."/>
            <person name="Williams K.H."/>
            <person name="Hubbard S.S."/>
            <person name="Banfield J.F."/>
        </authorList>
    </citation>
    <scope>NUCLEOTIDE SEQUENCE [LARGE SCALE GENOMIC DNA]</scope>
</reference>
<name>A0A1G2QXZ6_9BACT</name>
<organism evidence="2 3">
    <name type="scientific">Candidatus Wildermuthbacteria bacterium RIFCSPHIGHO2_01_FULL_49_22b</name>
    <dbReference type="NCBI Taxonomy" id="1802448"/>
    <lineage>
        <taxon>Bacteria</taxon>
        <taxon>Candidatus Wildermuthiibacteriota</taxon>
    </lineage>
</organism>
<keyword evidence="1" id="KW-0472">Membrane</keyword>
<dbReference type="AlphaFoldDB" id="A0A1G2QXZ6"/>
<protein>
    <submittedName>
        <fullName evidence="2">Uncharacterized protein</fullName>
    </submittedName>
</protein>
<dbReference type="EMBL" id="MHTT01000024">
    <property type="protein sequence ID" value="OHA65009.1"/>
    <property type="molecule type" value="Genomic_DNA"/>
</dbReference>
<gene>
    <name evidence="2" type="ORF">A2672_02930</name>
</gene>
<dbReference type="Proteomes" id="UP000178065">
    <property type="component" value="Unassembled WGS sequence"/>
</dbReference>
<dbReference type="STRING" id="1802448.A2672_02930"/>
<evidence type="ECO:0000313" key="3">
    <source>
        <dbReference type="Proteomes" id="UP000178065"/>
    </source>
</evidence>
<feature type="transmembrane region" description="Helical" evidence="1">
    <location>
        <begin position="6"/>
        <end position="34"/>
    </location>
</feature>